<accession>K0TPE3</accession>
<organism evidence="2 3">
    <name type="scientific">Thalassiosira oceanica</name>
    <name type="common">Marine diatom</name>
    <dbReference type="NCBI Taxonomy" id="159749"/>
    <lineage>
        <taxon>Eukaryota</taxon>
        <taxon>Sar</taxon>
        <taxon>Stramenopiles</taxon>
        <taxon>Ochrophyta</taxon>
        <taxon>Bacillariophyta</taxon>
        <taxon>Coscinodiscophyceae</taxon>
        <taxon>Thalassiosirophycidae</taxon>
        <taxon>Thalassiosirales</taxon>
        <taxon>Thalassiosiraceae</taxon>
        <taxon>Thalassiosira</taxon>
    </lineage>
</organism>
<keyword evidence="3" id="KW-1185">Reference proteome</keyword>
<protein>
    <submittedName>
        <fullName evidence="2">Uncharacterized protein</fullName>
    </submittedName>
</protein>
<dbReference type="AlphaFoldDB" id="K0TPE3"/>
<feature type="non-terminal residue" evidence="2">
    <location>
        <position position="64"/>
    </location>
</feature>
<evidence type="ECO:0000313" key="3">
    <source>
        <dbReference type="Proteomes" id="UP000266841"/>
    </source>
</evidence>
<dbReference type="EMBL" id="AGNL01000318">
    <property type="protein sequence ID" value="EJK77861.1"/>
    <property type="molecule type" value="Genomic_DNA"/>
</dbReference>
<reference evidence="2 3" key="1">
    <citation type="journal article" date="2012" name="Genome Biol.">
        <title>Genome and low-iron response of an oceanic diatom adapted to chronic iron limitation.</title>
        <authorList>
            <person name="Lommer M."/>
            <person name="Specht M."/>
            <person name="Roy A.S."/>
            <person name="Kraemer L."/>
            <person name="Andreson R."/>
            <person name="Gutowska M.A."/>
            <person name="Wolf J."/>
            <person name="Bergner S.V."/>
            <person name="Schilhabel M.B."/>
            <person name="Klostermeier U.C."/>
            <person name="Beiko R.G."/>
            <person name="Rosenstiel P."/>
            <person name="Hippler M."/>
            <person name="Laroche J."/>
        </authorList>
    </citation>
    <scope>NUCLEOTIDE SEQUENCE [LARGE SCALE GENOMIC DNA]</scope>
    <source>
        <strain evidence="2 3">CCMP1005</strain>
    </source>
</reference>
<comment type="caution">
    <text evidence="2">The sequence shown here is derived from an EMBL/GenBank/DDBJ whole genome shotgun (WGS) entry which is preliminary data.</text>
</comment>
<sequence>MTIHEARTASGGPMTKIYARHELAVGSRSKARGVVTSKMKKIVDESKKDVELNPKKATDDRLSK</sequence>
<feature type="region of interest" description="Disordered" evidence="1">
    <location>
        <begin position="44"/>
        <end position="64"/>
    </location>
</feature>
<name>K0TPE3_THAOC</name>
<dbReference type="Proteomes" id="UP000266841">
    <property type="component" value="Unassembled WGS sequence"/>
</dbReference>
<evidence type="ECO:0000256" key="1">
    <source>
        <dbReference type="SAM" id="MobiDB-lite"/>
    </source>
</evidence>
<evidence type="ECO:0000313" key="2">
    <source>
        <dbReference type="EMBL" id="EJK77861.1"/>
    </source>
</evidence>
<proteinExistence type="predicted"/>
<gene>
    <name evidence="2" type="ORF">THAOC_00274</name>
</gene>